<keyword evidence="4" id="KW-1185">Reference proteome</keyword>
<evidence type="ECO:0000313" key="4">
    <source>
        <dbReference type="Proteomes" id="UP000032668"/>
    </source>
</evidence>
<dbReference type="AlphaFoldDB" id="A0A0D6PGI9"/>
<dbReference type="Proteomes" id="UP000032668">
    <property type="component" value="Unassembled WGS sequence"/>
</dbReference>
<feature type="signal peptide" evidence="2">
    <location>
        <begin position="1"/>
        <end position="28"/>
    </location>
</feature>
<evidence type="ECO:0000313" key="3">
    <source>
        <dbReference type="EMBL" id="GAN80313.1"/>
    </source>
</evidence>
<sequence length="91" mass="9391">MAMNSAKASRSAAFAAVLSLGIGSFAMAQQSPQAAPSTSLKAPTSHTTTHHKATTHHKSVHKASATHHSKTKHKKASHNPANTAGDMTAKP</sequence>
<feature type="region of interest" description="Disordered" evidence="1">
    <location>
        <begin position="28"/>
        <end position="91"/>
    </location>
</feature>
<protein>
    <recommendedName>
        <fullName evidence="5">Acid shock protein</fullName>
    </recommendedName>
</protein>
<feature type="chain" id="PRO_5010164968" description="Acid shock protein" evidence="2">
    <location>
        <begin position="29"/>
        <end position="91"/>
    </location>
</feature>
<organism evidence="3 4">
    <name type="scientific">Acidocella aminolytica 101 = DSM 11237</name>
    <dbReference type="NCBI Taxonomy" id="1120923"/>
    <lineage>
        <taxon>Bacteria</taxon>
        <taxon>Pseudomonadati</taxon>
        <taxon>Pseudomonadota</taxon>
        <taxon>Alphaproteobacteria</taxon>
        <taxon>Acetobacterales</taxon>
        <taxon>Acidocellaceae</taxon>
        <taxon>Acidocella</taxon>
    </lineage>
</organism>
<evidence type="ECO:0008006" key="5">
    <source>
        <dbReference type="Google" id="ProtNLM"/>
    </source>
</evidence>
<gene>
    <name evidence="3" type="ORF">Aam_044_016</name>
</gene>
<accession>A0A0D6PGI9</accession>
<proteinExistence type="predicted"/>
<reference evidence="3 4" key="1">
    <citation type="submission" date="2012-11" db="EMBL/GenBank/DDBJ databases">
        <title>Whole genome sequence of Acidocella aminolytica 101 = DSM 11237.</title>
        <authorList>
            <person name="Azuma Y."/>
            <person name="Higashiura N."/>
            <person name="Hirakawa H."/>
            <person name="Matsushita K."/>
        </authorList>
    </citation>
    <scope>NUCLEOTIDE SEQUENCE [LARGE SCALE GENOMIC DNA]</scope>
    <source>
        <strain evidence="4">101 / DSM 11237</strain>
    </source>
</reference>
<name>A0A0D6PGI9_9PROT</name>
<dbReference type="STRING" id="1120923.SAMN02746095_03452"/>
<keyword evidence="2" id="KW-0732">Signal</keyword>
<evidence type="ECO:0000256" key="2">
    <source>
        <dbReference type="SAM" id="SignalP"/>
    </source>
</evidence>
<feature type="compositionally biased region" description="Low complexity" evidence="1">
    <location>
        <begin position="28"/>
        <end position="37"/>
    </location>
</feature>
<comment type="caution">
    <text evidence="3">The sequence shown here is derived from an EMBL/GenBank/DDBJ whole genome shotgun (WGS) entry which is preliminary data.</text>
</comment>
<dbReference type="EMBL" id="BANC01000043">
    <property type="protein sequence ID" value="GAN80313.1"/>
    <property type="molecule type" value="Genomic_DNA"/>
</dbReference>
<feature type="compositionally biased region" description="Basic residues" evidence="1">
    <location>
        <begin position="48"/>
        <end position="77"/>
    </location>
</feature>
<evidence type="ECO:0000256" key="1">
    <source>
        <dbReference type="SAM" id="MobiDB-lite"/>
    </source>
</evidence>